<dbReference type="Proteomes" id="UP000799537">
    <property type="component" value="Unassembled WGS sequence"/>
</dbReference>
<dbReference type="AlphaFoldDB" id="A0A6A6C6L0"/>
<evidence type="ECO:0000313" key="1">
    <source>
        <dbReference type="EMBL" id="KAF2162483.1"/>
    </source>
</evidence>
<dbReference type="RefSeq" id="XP_033663372.1">
    <property type="nucleotide sequence ID" value="XM_033813858.1"/>
</dbReference>
<dbReference type="GeneID" id="54567130"/>
<accession>A0A6A6C6L0</accession>
<name>A0A6A6C6L0_ZASCE</name>
<evidence type="ECO:0000313" key="2">
    <source>
        <dbReference type="Proteomes" id="UP000799537"/>
    </source>
</evidence>
<organism evidence="1 2">
    <name type="scientific">Zasmidium cellare ATCC 36951</name>
    <dbReference type="NCBI Taxonomy" id="1080233"/>
    <lineage>
        <taxon>Eukaryota</taxon>
        <taxon>Fungi</taxon>
        <taxon>Dikarya</taxon>
        <taxon>Ascomycota</taxon>
        <taxon>Pezizomycotina</taxon>
        <taxon>Dothideomycetes</taxon>
        <taxon>Dothideomycetidae</taxon>
        <taxon>Mycosphaerellales</taxon>
        <taxon>Mycosphaerellaceae</taxon>
        <taxon>Zasmidium</taxon>
    </lineage>
</organism>
<protein>
    <recommendedName>
        <fullName evidence="3">Heterokaryon incompatibility domain-containing protein</fullName>
    </recommendedName>
</protein>
<proteinExistence type="predicted"/>
<gene>
    <name evidence="1" type="ORF">M409DRAFT_58243</name>
</gene>
<keyword evidence="2" id="KW-1185">Reference proteome</keyword>
<dbReference type="EMBL" id="ML993613">
    <property type="protein sequence ID" value="KAF2162483.1"/>
    <property type="molecule type" value="Genomic_DNA"/>
</dbReference>
<sequence length="227" mass="25553">MTLESSQTWTVASLSGVASFSISAKGVTNPPSIDNTAIEACEVRRSIPRLWRWLIGVDSTSTKYLRLYCSQIGLSRTDLVNTKFRKLLGTVLGGHITPERLRDRTEPWISESLEHRKALPSTRLDTQQSTETQYTDIPKRSLQPTYRPLDQHGDTIRLLSFDQKRTAGTIEASLALSTLSNMTAYRAVSYEWGTKASNESSSLTMILKGHQISIQPNLHRFLTRIQQ</sequence>
<reference evidence="1" key="1">
    <citation type="journal article" date="2020" name="Stud. Mycol.">
        <title>101 Dothideomycetes genomes: a test case for predicting lifestyles and emergence of pathogens.</title>
        <authorList>
            <person name="Haridas S."/>
            <person name="Albert R."/>
            <person name="Binder M."/>
            <person name="Bloem J."/>
            <person name="Labutti K."/>
            <person name="Salamov A."/>
            <person name="Andreopoulos B."/>
            <person name="Baker S."/>
            <person name="Barry K."/>
            <person name="Bills G."/>
            <person name="Bluhm B."/>
            <person name="Cannon C."/>
            <person name="Castanera R."/>
            <person name="Culley D."/>
            <person name="Daum C."/>
            <person name="Ezra D."/>
            <person name="Gonzalez J."/>
            <person name="Henrissat B."/>
            <person name="Kuo A."/>
            <person name="Liang C."/>
            <person name="Lipzen A."/>
            <person name="Lutzoni F."/>
            <person name="Magnuson J."/>
            <person name="Mondo S."/>
            <person name="Nolan M."/>
            <person name="Ohm R."/>
            <person name="Pangilinan J."/>
            <person name="Park H.-J."/>
            <person name="Ramirez L."/>
            <person name="Alfaro M."/>
            <person name="Sun H."/>
            <person name="Tritt A."/>
            <person name="Yoshinaga Y."/>
            <person name="Zwiers L.-H."/>
            <person name="Turgeon B."/>
            <person name="Goodwin S."/>
            <person name="Spatafora J."/>
            <person name="Crous P."/>
            <person name="Grigoriev I."/>
        </authorList>
    </citation>
    <scope>NUCLEOTIDE SEQUENCE</scope>
    <source>
        <strain evidence="1">ATCC 36951</strain>
    </source>
</reference>
<evidence type="ECO:0008006" key="3">
    <source>
        <dbReference type="Google" id="ProtNLM"/>
    </source>
</evidence>